<protein>
    <submittedName>
        <fullName evidence="2">Uncharacterized protein</fullName>
    </submittedName>
</protein>
<dbReference type="AlphaFoldDB" id="A0A3G2JHA0"/>
<accession>A0A3G2JHA0</accession>
<evidence type="ECO:0000256" key="1">
    <source>
        <dbReference type="SAM" id="MobiDB-lite"/>
    </source>
</evidence>
<evidence type="ECO:0000313" key="2">
    <source>
        <dbReference type="EMBL" id="AYN39792.1"/>
    </source>
</evidence>
<organism evidence="2 3">
    <name type="scientific">Streptomyces dangxiongensis</name>
    <dbReference type="NCBI Taxonomy" id="1442032"/>
    <lineage>
        <taxon>Bacteria</taxon>
        <taxon>Bacillati</taxon>
        <taxon>Actinomycetota</taxon>
        <taxon>Actinomycetes</taxon>
        <taxon>Kitasatosporales</taxon>
        <taxon>Streptomycetaceae</taxon>
        <taxon>Streptomyces</taxon>
    </lineage>
</organism>
<dbReference type="OrthoDB" id="8717159at2"/>
<name>A0A3G2JHA0_9ACTN</name>
<dbReference type="KEGG" id="sdd:D9753_13645"/>
<feature type="compositionally biased region" description="Basic residues" evidence="1">
    <location>
        <begin position="16"/>
        <end position="28"/>
    </location>
</feature>
<reference evidence="2 3" key="1">
    <citation type="submission" date="2018-10" db="EMBL/GenBank/DDBJ databases">
        <title>The genome of Streptomyces dangxiongensis Z022.</title>
        <authorList>
            <person name="Zhang B."/>
        </authorList>
    </citation>
    <scope>NUCLEOTIDE SEQUENCE [LARGE SCALE GENOMIC DNA]</scope>
    <source>
        <strain evidence="2 3">Z022</strain>
    </source>
</reference>
<gene>
    <name evidence="2" type="ORF">D9753_13645</name>
</gene>
<keyword evidence="3" id="KW-1185">Reference proteome</keyword>
<feature type="region of interest" description="Disordered" evidence="1">
    <location>
        <begin position="1"/>
        <end position="49"/>
    </location>
</feature>
<feature type="region of interest" description="Disordered" evidence="1">
    <location>
        <begin position="82"/>
        <end position="103"/>
    </location>
</feature>
<dbReference type="EMBL" id="CP033073">
    <property type="protein sequence ID" value="AYN39792.1"/>
    <property type="molecule type" value="Genomic_DNA"/>
</dbReference>
<evidence type="ECO:0000313" key="3">
    <source>
        <dbReference type="Proteomes" id="UP000268329"/>
    </source>
</evidence>
<dbReference type="Proteomes" id="UP000268329">
    <property type="component" value="Chromosome"/>
</dbReference>
<sequence>MANTDASRVAPGAIARRGRRGRPRRLRHPVQDRAGRRLRRRRHVQATASPATGLRTLGLVTLEIPLPLPAVPIGCAWHPRHDADSGARRTGRPRPTPFAAPSRPAFVPFSAGFSVTRRTFGHGLCMRGRRLGRRPRSPSVTYV</sequence>
<proteinExistence type="predicted"/>